<keyword evidence="3" id="KW-1185">Reference proteome</keyword>
<evidence type="ECO:0000313" key="2">
    <source>
        <dbReference type="EnsemblPlants" id="ONIVA09G06310.1"/>
    </source>
</evidence>
<organism evidence="2">
    <name type="scientific">Oryza nivara</name>
    <name type="common">Indian wild rice</name>
    <name type="synonym">Oryza sativa f. spontanea</name>
    <dbReference type="NCBI Taxonomy" id="4536"/>
    <lineage>
        <taxon>Eukaryota</taxon>
        <taxon>Viridiplantae</taxon>
        <taxon>Streptophyta</taxon>
        <taxon>Embryophyta</taxon>
        <taxon>Tracheophyta</taxon>
        <taxon>Spermatophyta</taxon>
        <taxon>Magnoliopsida</taxon>
        <taxon>Liliopsida</taxon>
        <taxon>Poales</taxon>
        <taxon>Poaceae</taxon>
        <taxon>BOP clade</taxon>
        <taxon>Oryzoideae</taxon>
        <taxon>Oryzeae</taxon>
        <taxon>Oryzinae</taxon>
        <taxon>Oryza</taxon>
    </lineage>
</organism>
<dbReference type="EnsemblPlants" id="ONIVA09G06310.1">
    <property type="protein sequence ID" value="ONIVA09G06310.1"/>
    <property type="gene ID" value="ONIVA09G06310"/>
</dbReference>
<name>A0A0E0II83_ORYNI</name>
<reference evidence="2" key="2">
    <citation type="submission" date="2018-04" db="EMBL/GenBank/DDBJ databases">
        <title>OnivRS2 (Oryza nivara Reference Sequence Version 2).</title>
        <authorList>
            <person name="Zhang J."/>
            <person name="Kudrna D."/>
            <person name="Lee S."/>
            <person name="Talag J."/>
            <person name="Rajasekar S."/>
            <person name="Welchert J."/>
            <person name="Hsing Y.-I."/>
            <person name="Wing R.A."/>
        </authorList>
    </citation>
    <scope>NUCLEOTIDE SEQUENCE [LARGE SCALE GENOMIC DNA]</scope>
    <source>
        <strain evidence="2">SL10</strain>
    </source>
</reference>
<dbReference type="Gramene" id="ONIVA09G06310.1">
    <property type="protein sequence ID" value="ONIVA09G06310.1"/>
    <property type="gene ID" value="ONIVA09G06310"/>
</dbReference>
<dbReference type="HOGENOM" id="CLU_2350343_0_0_1"/>
<reference evidence="2" key="1">
    <citation type="submission" date="2015-04" db="UniProtKB">
        <authorList>
            <consortium name="EnsemblPlants"/>
        </authorList>
    </citation>
    <scope>IDENTIFICATION</scope>
    <source>
        <strain evidence="2">SL10</strain>
    </source>
</reference>
<evidence type="ECO:0000256" key="1">
    <source>
        <dbReference type="SAM" id="MobiDB-lite"/>
    </source>
</evidence>
<protein>
    <submittedName>
        <fullName evidence="2">Uncharacterized protein</fullName>
    </submittedName>
</protein>
<evidence type="ECO:0000313" key="3">
    <source>
        <dbReference type="Proteomes" id="UP000006591"/>
    </source>
</evidence>
<proteinExistence type="predicted"/>
<dbReference type="AlphaFoldDB" id="A0A0E0II83"/>
<feature type="region of interest" description="Disordered" evidence="1">
    <location>
        <begin position="32"/>
        <end position="51"/>
    </location>
</feature>
<dbReference type="Proteomes" id="UP000006591">
    <property type="component" value="Chromosome 9"/>
</dbReference>
<accession>A0A0E0II83</accession>
<sequence length="97" mass="10561">MAGKTLISFSNSNSTLHLEGEIELAILPPVRRGEGSSGHHDGSAKLIEPRFSHSGSPFDRVLTFAEEDTKGASGFPYPWCANTHKIRDGSNTHHHSH</sequence>